<feature type="region of interest" description="Disordered" evidence="11">
    <location>
        <begin position="883"/>
        <end position="929"/>
    </location>
</feature>
<feature type="compositionally biased region" description="Acidic residues" evidence="11">
    <location>
        <begin position="906"/>
        <end position="915"/>
    </location>
</feature>
<dbReference type="Pfam" id="PF12796">
    <property type="entry name" value="Ank_2"/>
    <property type="match status" value="1"/>
</dbReference>
<protein>
    <recommendedName>
        <fullName evidence="3">histone deacetylase</fullName>
        <ecNumber evidence="3">3.5.1.98</ecNumber>
    </recommendedName>
</protein>
<dbReference type="PROSITE" id="PS50088">
    <property type="entry name" value="ANK_REPEAT"/>
    <property type="match status" value="2"/>
</dbReference>
<comment type="caution">
    <text evidence="13">The sequence shown here is derived from an EMBL/GenBank/DDBJ whole genome shotgun (WGS) entry which is preliminary data.</text>
</comment>
<accession>A0ABQ6MDY6</accession>
<evidence type="ECO:0000256" key="6">
    <source>
        <dbReference type="ARBA" id="ARBA00022853"/>
    </source>
</evidence>
<dbReference type="PANTHER" id="PTHR10625:SF5">
    <property type="entry name" value="HISTONE DEACETYLASE"/>
    <property type="match status" value="1"/>
</dbReference>
<keyword evidence="7" id="KW-0805">Transcription regulation</keyword>
<dbReference type="InterPro" id="IPR023696">
    <property type="entry name" value="Ureohydrolase_dom_sf"/>
</dbReference>
<feature type="compositionally biased region" description="Low complexity" evidence="11">
    <location>
        <begin position="193"/>
        <end position="203"/>
    </location>
</feature>
<organism evidence="13 14">
    <name type="scientific">Tetraparma gracilis</name>
    <dbReference type="NCBI Taxonomy" id="2962635"/>
    <lineage>
        <taxon>Eukaryota</taxon>
        <taxon>Sar</taxon>
        <taxon>Stramenopiles</taxon>
        <taxon>Ochrophyta</taxon>
        <taxon>Bolidophyceae</taxon>
        <taxon>Parmales</taxon>
        <taxon>Triparmaceae</taxon>
        <taxon>Tetraparma</taxon>
    </lineage>
</organism>
<comment type="subcellular location">
    <subcellularLocation>
        <location evidence="1">Nucleus</location>
    </subcellularLocation>
</comment>
<dbReference type="InterPro" id="IPR023801">
    <property type="entry name" value="His_deacetylse_dom"/>
</dbReference>
<feature type="region of interest" description="Disordered" evidence="11">
    <location>
        <begin position="1"/>
        <end position="82"/>
    </location>
</feature>
<dbReference type="Pfam" id="PF00850">
    <property type="entry name" value="Hist_deacetyl"/>
    <property type="match status" value="2"/>
</dbReference>
<keyword evidence="4" id="KW-0678">Repressor</keyword>
<evidence type="ECO:0000256" key="11">
    <source>
        <dbReference type="SAM" id="MobiDB-lite"/>
    </source>
</evidence>
<dbReference type="PROSITE" id="PS50297">
    <property type="entry name" value="ANK_REP_REGION"/>
    <property type="match status" value="1"/>
</dbReference>
<reference evidence="13 14" key="1">
    <citation type="journal article" date="2023" name="Commun. Biol.">
        <title>Genome analysis of Parmales, the sister group of diatoms, reveals the evolutionary specialization of diatoms from phago-mixotrophs to photoautotrophs.</title>
        <authorList>
            <person name="Ban H."/>
            <person name="Sato S."/>
            <person name="Yoshikawa S."/>
            <person name="Yamada K."/>
            <person name="Nakamura Y."/>
            <person name="Ichinomiya M."/>
            <person name="Sato N."/>
            <person name="Blanc-Mathieu R."/>
            <person name="Endo H."/>
            <person name="Kuwata A."/>
            <person name="Ogata H."/>
        </authorList>
    </citation>
    <scope>NUCLEOTIDE SEQUENCE [LARGE SCALE GENOMIC DNA]</scope>
</reference>
<evidence type="ECO:0000256" key="5">
    <source>
        <dbReference type="ARBA" id="ARBA00022801"/>
    </source>
</evidence>
<dbReference type="EMBL" id="BRYB01001378">
    <property type="protein sequence ID" value="GMI24337.1"/>
    <property type="molecule type" value="Genomic_DNA"/>
</dbReference>
<feature type="compositionally biased region" description="Pro residues" evidence="11">
    <location>
        <begin position="182"/>
        <end position="192"/>
    </location>
</feature>
<dbReference type="Proteomes" id="UP001165060">
    <property type="component" value="Unassembled WGS sequence"/>
</dbReference>
<dbReference type="PANTHER" id="PTHR10625">
    <property type="entry name" value="HISTONE DEACETYLASE HDAC1-RELATED"/>
    <property type="match status" value="1"/>
</dbReference>
<keyword evidence="6" id="KW-0156">Chromatin regulator</keyword>
<proteinExistence type="inferred from homology"/>
<evidence type="ECO:0000259" key="12">
    <source>
        <dbReference type="Pfam" id="PF00850"/>
    </source>
</evidence>
<evidence type="ECO:0000256" key="8">
    <source>
        <dbReference type="ARBA" id="ARBA00023163"/>
    </source>
</evidence>
<dbReference type="Gene3D" id="3.40.800.20">
    <property type="entry name" value="Histone deacetylase domain"/>
    <property type="match status" value="2"/>
</dbReference>
<feature type="compositionally biased region" description="Pro residues" evidence="11">
    <location>
        <begin position="1"/>
        <end position="10"/>
    </location>
</feature>
<evidence type="ECO:0000256" key="10">
    <source>
        <dbReference type="PROSITE-ProRule" id="PRU00023"/>
    </source>
</evidence>
<feature type="region of interest" description="Disordered" evidence="11">
    <location>
        <begin position="946"/>
        <end position="965"/>
    </location>
</feature>
<comment type="similarity">
    <text evidence="2">Belongs to the histone deacetylase family. HD type 2 subfamily.</text>
</comment>
<evidence type="ECO:0000256" key="3">
    <source>
        <dbReference type="ARBA" id="ARBA00012111"/>
    </source>
</evidence>
<feature type="non-terminal residue" evidence="13">
    <location>
        <position position="1"/>
    </location>
</feature>
<keyword evidence="9" id="KW-0539">Nucleus</keyword>
<evidence type="ECO:0000256" key="4">
    <source>
        <dbReference type="ARBA" id="ARBA00022491"/>
    </source>
</evidence>
<evidence type="ECO:0000313" key="14">
    <source>
        <dbReference type="Proteomes" id="UP001165060"/>
    </source>
</evidence>
<feature type="compositionally biased region" description="Polar residues" evidence="11">
    <location>
        <begin position="11"/>
        <end position="23"/>
    </location>
</feature>
<evidence type="ECO:0000256" key="2">
    <source>
        <dbReference type="ARBA" id="ARBA00007738"/>
    </source>
</evidence>
<sequence length="965" mass="101551">YFSKNPPPPATTTSSLFFATPTGSPRDPAPSSRARTAGNGKGAAPPSRPVGVAGAGLSSYRKLSSPSPVSTPAPLPAGAGSTREEVYPIGELARAKPSLKLQIVNPDSFGADAAARNASGAQSPSTPWDSQIKSLENYSLENFEFDDIGDIDFGDLADEGNQAPSSSTTTTAAAPASQPLDQPTPPPPPANQPAPSLATFPSSPSLPPSLPSLPSVPAISATSVSEQSENARHPLDPAAGRSQLHLLCASGSHAAVQELLTSLKTRDPVSASTEVNLADSHGFTPLHSASCLDVSHVGEGVAATICASLVLAGCNVSERDRKGSTALHWAARAGNGDVVHLLTSQHCPLDAVNKDSETALHWAMRTGVRGLNSVRVLVEDGAKTSIFNKNFKRALDVAAEGFAYYDYPLSPPSTAVGTKEALPSASERDKARTNLLGCEPRLRTLVLHHPECLEHLPRSTADWECPDRIRAILNRIGAGEDFGAHEVSSEFDKASIDVLARCHSTDYIKFVNDLSKEIEKQANTASTPSGSNPAGAPIVPFTPAVQKKQNMEVTKKNGHSDTSFSAGSLKAARRAAGAVKHAVDRVLLGRNRNAFCVVRPPGHHAGIGGLLEGAESCGFCIFNNVAAGALYALSEHHSPRCQKVAIIDIDVHHGNGTEEIVSKFTEPHRLFFYSTHLYDVDKAKDYTFYPGSGDTDDSAHNVINVPIAPLWRSREVAKVKGEKALKEDSSDGYNTRRARKEGVEGVPGQAAAEAAAAAAVAAAEAARKEKEREQELAKKEEEDGPIPPQYLVGAGRDAYRHAIESRLLPSLRSFNPDLILISSGFDGNIKDVGNAKHGMVRERSGIDLTPEDYAWTTEKICEVADSTCQGRVISVLEGGYGRTNRKHTRSASEEGGGVAGGAGAEGTEEEGDDGAEGGGGGGKMLATIDNGSLDRSGFAECASSHLRALIDPNRPVEDEDSDEGA</sequence>
<evidence type="ECO:0000313" key="13">
    <source>
        <dbReference type="EMBL" id="GMI24337.1"/>
    </source>
</evidence>
<dbReference type="Gene3D" id="1.25.40.20">
    <property type="entry name" value="Ankyrin repeat-containing domain"/>
    <property type="match status" value="1"/>
</dbReference>
<evidence type="ECO:0000256" key="1">
    <source>
        <dbReference type="ARBA" id="ARBA00004123"/>
    </source>
</evidence>
<dbReference type="SUPFAM" id="SSF48403">
    <property type="entry name" value="Ankyrin repeat"/>
    <property type="match status" value="1"/>
</dbReference>
<feature type="region of interest" description="Disordered" evidence="11">
    <location>
        <begin position="764"/>
        <end position="790"/>
    </location>
</feature>
<keyword evidence="8" id="KW-0804">Transcription</keyword>
<evidence type="ECO:0000256" key="7">
    <source>
        <dbReference type="ARBA" id="ARBA00023015"/>
    </source>
</evidence>
<dbReference type="SUPFAM" id="SSF52768">
    <property type="entry name" value="Arginase/deacetylase"/>
    <property type="match status" value="2"/>
</dbReference>
<keyword evidence="10" id="KW-0040">ANK repeat</keyword>
<feature type="compositionally biased region" description="Low complexity" evidence="11">
    <location>
        <begin position="163"/>
        <end position="181"/>
    </location>
</feature>
<name>A0ABQ6MDY6_9STRA</name>
<evidence type="ECO:0000256" key="9">
    <source>
        <dbReference type="ARBA" id="ARBA00023242"/>
    </source>
</evidence>
<feature type="repeat" description="ANK" evidence="10">
    <location>
        <begin position="355"/>
        <end position="389"/>
    </location>
</feature>
<feature type="compositionally biased region" description="Basic and acidic residues" evidence="11">
    <location>
        <begin position="765"/>
        <end position="781"/>
    </location>
</feature>
<keyword evidence="14" id="KW-1185">Reference proteome</keyword>
<dbReference type="InterPro" id="IPR036770">
    <property type="entry name" value="Ankyrin_rpt-contain_sf"/>
</dbReference>
<feature type="domain" description="Histone deacetylase" evidence="12">
    <location>
        <begin position="793"/>
        <end position="884"/>
    </location>
</feature>
<dbReference type="SMART" id="SM00248">
    <property type="entry name" value="ANK"/>
    <property type="match status" value="4"/>
</dbReference>
<feature type="domain" description="Histone deacetylase" evidence="12">
    <location>
        <begin position="464"/>
        <end position="716"/>
    </location>
</feature>
<gene>
    <name evidence="13" type="ORF">TeGR_g5806</name>
</gene>
<dbReference type="EC" id="3.5.1.98" evidence="3"/>
<dbReference type="InterPro" id="IPR037138">
    <property type="entry name" value="His_deacetylse_dom_sf"/>
</dbReference>
<feature type="compositionally biased region" description="Gly residues" evidence="11">
    <location>
        <begin position="894"/>
        <end position="904"/>
    </location>
</feature>
<keyword evidence="5" id="KW-0378">Hydrolase</keyword>
<feature type="region of interest" description="Disordered" evidence="11">
    <location>
        <begin position="151"/>
        <end position="214"/>
    </location>
</feature>
<feature type="region of interest" description="Disordered" evidence="11">
    <location>
        <begin position="113"/>
        <end position="133"/>
    </location>
</feature>
<dbReference type="InterPro" id="IPR002110">
    <property type="entry name" value="Ankyrin_rpt"/>
</dbReference>
<feature type="repeat" description="ANK" evidence="10">
    <location>
        <begin position="322"/>
        <end position="354"/>
    </location>
</feature>
<feature type="compositionally biased region" description="Polar residues" evidence="11">
    <location>
        <begin position="122"/>
        <end position="133"/>
    </location>
</feature>